<evidence type="ECO:0000313" key="1">
    <source>
        <dbReference type="EMBL" id="UWL60997.1"/>
    </source>
</evidence>
<sequence length="92" mass="10749">MTVHCQSASSGRVTTIRFMPTWTVVNAPSWLLVLHSKMRKQLQIWAYEGRVRRSRRVLESLPEHILHDIGWPNVDDRLPGIPRNPNELPRRS</sequence>
<organism evidence="1 2">
    <name type="scientific">Brucella pseudintermedia</name>
    <dbReference type="NCBI Taxonomy" id="370111"/>
    <lineage>
        <taxon>Bacteria</taxon>
        <taxon>Pseudomonadati</taxon>
        <taxon>Pseudomonadota</taxon>
        <taxon>Alphaproteobacteria</taxon>
        <taxon>Hyphomicrobiales</taxon>
        <taxon>Brucellaceae</taxon>
        <taxon>Brucella/Ochrobactrum group</taxon>
        <taxon>Brucella</taxon>
    </lineage>
</organism>
<proteinExistence type="predicted"/>
<dbReference type="RefSeq" id="WP_121982238.1">
    <property type="nucleotide sequence ID" value="NZ_CP099967.1"/>
</dbReference>
<dbReference type="Proteomes" id="UP001058739">
    <property type="component" value="Chromosome 01"/>
</dbReference>
<keyword evidence="2" id="KW-1185">Reference proteome</keyword>
<reference evidence="1" key="1">
    <citation type="submission" date="2022-06" db="EMBL/GenBank/DDBJ databases">
        <title>Complete Genome Sequence of Deoxynivalenol-bioadsorption Ochrobactrum pseudintermedium ASAG-D25.</title>
        <authorList>
            <person name="Wang N."/>
        </authorList>
    </citation>
    <scope>NUCLEOTIDE SEQUENCE</scope>
    <source>
        <strain evidence="1">ASAG-D25</strain>
    </source>
</reference>
<protein>
    <submittedName>
        <fullName evidence="1">DUF1127 domain-containing protein</fullName>
    </submittedName>
</protein>
<accession>A0ABY5UE78</accession>
<gene>
    <name evidence="1" type="ORF">NIK97_04375</name>
</gene>
<evidence type="ECO:0000313" key="2">
    <source>
        <dbReference type="Proteomes" id="UP001058739"/>
    </source>
</evidence>
<name>A0ABY5UE78_9HYPH</name>
<dbReference type="EMBL" id="CP099967">
    <property type="protein sequence ID" value="UWL60997.1"/>
    <property type="molecule type" value="Genomic_DNA"/>
</dbReference>